<gene>
    <name evidence="1" type="ORF">NCTC9935_01593</name>
</gene>
<dbReference type="EMBL" id="UAPR01000006">
    <property type="protein sequence ID" value="SPT56073.1"/>
    <property type="molecule type" value="Genomic_DNA"/>
</dbReference>
<sequence length="195" mass="21481">MSTTPPASTSNSLLNRERYLYAQLATDPHQAVQRCADYWVSTGARDGTPGMSEQLASHGWVGTELITGSDARHFAMSSFIDNLPVIGLFPSLAPKSIKRARQERKRIIIAARPCSVGGRPASELWCFDGEVVSMDPMVSNAFMDTALHDLTNALLAQGLLLGPPKRFMGHDLPKDHLFSFRSVALMRRAAKRNNR</sequence>
<evidence type="ECO:0000313" key="1">
    <source>
        <dbReference type="EMBL" id="SPT56073.1"/>
    </source>
</evidence>
<evidence type="ECO:0000313" key="2">
    <source>
        <dbReference type="Proteomes" id="UP000250192"/>
    </source>
</evidence>
<dbReference type="AlphaFoldDB" id="A0A2X0U1Q6"/>
<dbReference type="OrthoDB" id="3251874at2"/>
<keyword evidence="2" id="KW-1185">Reference proteome</keyword>
<name>A0A2X0U1Q6_9ACTO</name>
<accession>A0A2X0U1Q6</accession>
<dbReference type="GeneID" id="93757929"/>
<dbReference type="RefSeq" id="WP_111824076.1">
    <property type="nucleotide sequence ID" value="NZ_CAUQLB010000017.1"/>
</dbReference>
<reference evidence="1 2" key="1">
    <citation type="submission" date="2018-06" db="EMBL/GenBank/DDBJ databases">
        <authorList>
            <consortium name="Pathogen Informatics"/>
            <person name="Doyle S."/>
        </authorList>
    </citation>
    <scope>NUCLEOTIDE SEQUENCE [LARGE SCALE GENOMIC DNA]</scope>
    <source>
        <strain evidence="1 2">NCTC9935</strain>
    </source>
</reference>
<protein>
    <submittedName>
        <fullName evidence="1">Uncharacterized protein</fullName>
    </submittedName>
</protein>
<proteinExistence type="predicted"/>
<dbReference type="Proteomes" id="UP000250192">
    <property type="component" value="Unassembled WGS sequence"/>
</dbReference>
<organism evidence="1 2">
    <name type="scientific">Schaalia odontolytica</name>
    <dbReference type="NCBI Taxonomy" id="1660"/>
    <lineage>
        <taxon>Bacteria</taxon>
        <taxon>Bacillati</taxon>
        <taxon>Actinomycetota</taxon>
        <taxon>Actinomycetes</taxon>
        <taxon>Actinomycetales</taxon>
        <taxon>Actinomycetaceae</taxon>
        <taxon>Schaalia</taxon>
    </lineage>
</organism>